<feature type="region of interest" description="Disordered" evidence="7">
    <location>
        <begin position="329"/>
        <end position="352"/>
    </location>
</feature>
<dbReference type="PROSITE" id="PS51294">
    <property type="entry name" value="HTH_MYB"/>
    <property type="match status" value="2"/>
</dbReference>
<dbReference type="Proteomes" id="UP000815325">
    <property type="component" value="Unassembled WGS sequence"/>
</dbReference>
<feature type="compositionally biased region" description="Low complexity" evidence="7">
    <location>
        <begin position="194"/>
        <end position="203"/>
    </location>
</feature>
<dbReference type="CDD" id="cd00167">
    <property type="entry name" value="SANT"/>
    <property type="match status" value="2"/>
</dbReference>
<dbReference type="InterPro" id="IPR009057">
    <property type="entry name" value="Homeodomain-like_sf"/>
</dbReference>
<evidence type="ECO:0000313" key="11">
    <source>
        <dbReference type="Proteomes" id="UP000815325"/>
    </source>
</evidence>
<dbReference type="InterPro" id="IPR051953">
    <property type="entry name" value="Plant_SW-associated_TFs"/>
</dbReference>
<feature type="compositionally biased region" description="Basic and acidic residues" evidence="7">
    <location>
        <begin position="340"/>
        <end position="352"/>
    </location>
</feature>
<feature type="domain" description="HTH myb-type" evidence="9">
    <location>
        <begin position="69"/>
        <end position="118"/>
    </location>
</feature>
<dbReference type="InterPro" id="IPR017930">
    <property type="entry name" value="Myb_dom"/>
</dbReference>
<organism evidence="10 11">
    <name type="scientific">Dunaliella salina</name>
    <name type="common">Green alga</name>
    <name type="synonym">Protococcus salinus</name>
    <dbReference type="NCBI Taxonomy" id="3046"/>
    <lineage>
        <taxon>Eukaryota</taxon>
        <taxon>Viridiplantae</taxon>
        <taxon>Chlorophyta</taxon>
        <taxon>core chlorophytes</taxon>
        <taxon>Chlorophyceae</taxon>
        <taxon>CS clade</taxon>
        <taxon>Chlamydomonadales</taxon>
        <taxon>Dunaliellaceae</taxon>
        <taxon>Dunaliella</taxon>
    </lineage>
</organism>
<proteinExistence type="predicted"/>
<name>A0ABQ7GJL1_DUNSA</name>
<feature type="region of interest" description="Disordered" evidence="7">
    <location>
        <begin position="138"/>
        <end position="297"/>
    </location>
</feature>
<dbReference type="EMBL" id="MU069737">
    <property type="protein sequence ID" value="KAF5834802.1"/>
    <property type="molecule type" value="Genomic_DNA"/>
</dbReference>
<evidence type="ECO:0000256" key="7">
    <source>
        <dbReference type="SAM" id="MobiDB-lite"/>
    </source>
</evidence>
<gene>
    <name evidence="10" type="ORF">DUNSADRAFT_8386</name>
</gene>
<evidence type="ECO:0000313" key="10">
    <source>
        <dbReference type="EMBL" id="KAF5834802.1"/>
    </source>
</evidence>
<evidence type="ECO:0000256" key="4">
    <source>
        <dbReference type="ARBA" id="ARBA00023125"/>
    </source>
</evidence>
<dbReference type="PANTHER" id="PTHR47997:SF96">
    <property type="entry name" value="SANT_MYB DOMAIN, HOMEODOMAIN-LIKE PROTEIN-RELATED"/>
    <property type="match status" value="1"/>
</dbReference>
<protein>
    <submittedName>
        <fullName evidence="10">Uncharacterized protein</fullName>
    </submittedName>
</protein>
<dbReference type="Pfam" id="PF00249">
    <property type="entry name" value="Myb_DNA-binding"/>
    <property type="match status" value="2"/>
</dbReference>
<dbReference type="SUPFAM" id="SSF46689">
    <property type="entry name" value="Homeodomain-like"/>
    <property type="match status" value="1"/>
</dbReference>
<accession>A0ABQ7GJL1</accession>
<feature type="domain" description="HTH myb-type" evidence="9">
    <location>
        <begin position="1"/>
        <end position="67"/>
    </location>
</feature>
<dbReference type="Gene3D" id="1.10.10.60">
    <property type="entry name" value="Homeodomain-like"/>
    <property type="match status" value="2"/>
</dbReference>
<evidence type="ECO:0000256" key="5">
    <source>
        <dbReference type="ARBA" id="ARBA00023163"/>
    </source>
</evidence>
<keyword evidence="5" id="KW-0804">Transcription</keyword>
<dbReference type="PANTHER" id="PTHR47997">
    <property type="entry name" value="MYB DOMAIN PROTEIN 55"/>
    <property type="match status" value="1"/>
</dbReference>
<dbReference type="SMART" id="SM00717">
    <property type="entry name" value="SANT"/>
    <property type="match status" value="2"/>
</dbReference>
<reference evidence="10" key="1">
    <citation type="submission" date="2017-08" db="EMBL/GenBank/DDBJ databases">
        <authorList>
            <person name="Polle J.E."/>
            <person name="Barry K."/>
            <person name="Cushman J."/>
            <person name="Schmutz J."/>
            <person name="Tran D."/>
            <person name="Hathwaick L.T."/>
            <person name="Yim W.C."/>
            <person name="Jenkins J."/>
            <person name="Mckie-Krisberg Z.M."/>
            <person name="Prochnik S."/>
            <person name="Lindquist E."/>
            <person name="Dockter R.B."/>
            <person name="Adam C."/>
            <person name="Molina H."/>
            <person name="Bunkerborg J."/>
            <person name="Jin E."/>
            <person name="Buchheim M."/>
            <person name="Magnuson J."/>
        </authorList>
    </citation>
    <scope>NUCLEOTIDE SEQUENCE</scope>
    <source>
        <strain evidence="10">CCAP 19/18</strain>
    </source>
</reference>
<keyword evidence="11" id="KW-1185">Reference proteome</keyword>
<feature type="compositionally biased region" description="Polar residues" evidence="7">
    <location>
        <begin position="178"/>
        <end position="188"/>
    </location>
</feature>
<comment type="caution">
    <text evidence="10">The sequence shown here is derived from an EMBL/GenBank/DDBJ whole genome shotgun (WGS) entry which is preliminary data.</text>
</comment>
<feature type="compositionally biased region" description="Low complexity" evidence="7">
    <location>
        <begin position="247"/>
        <end position="262"/>
    </location>
</feature>
<keyword evidence="3" id="KW-0805">Transcription regulation</keyword>
<keyword evidence="4" id="KW-0238">DNA-binding</keyword>
<feature type="compositionally biased region" description="Low complexity" evidence="7">
    <location>
        <begin position="162"/>
        <end position="177"/>
    </location>
</feature>
<feature type="compositionally biased region" description="Low complexity" evidence="7">
    <location>
        <begin position="280"/>
        <end position="297"/>
    </location>
</feature>
<keyword evidence="6" id="KW-0539">Nucleus</keyword>
<evidence type="ECO:0000259" key="9">
    <source>
        <dbReference type="PROSITE" id="PS51294"/>
    </source>
</evidence>
<keyword evidence="2" id="KW-0677">Repeat</keyword>
<evidence type="ECO:0000256" key="2">
    <source>
        <dbReference type="ARBA" id="ARBA00022737"/>
    </source>
</evidence>
<evidence type="ECO:0000259" key="8">
    <source>
        <dbReference type="PROSITE" id="PS50090"/>
    </source>
</evidence>
<evidence type="ECO:0000256" key="6">
    <source>
        <dbReference type="ARBA" id="ARBA00023242"/>
    </source>
</evidence>
<dbReference type="PROSITE" id="PS50090">
    <property type="entry name" value="MYB_LIKE"/>
    <property type="match status" value="2"/>
</dbReference>
<feature type="compositionally biased region" description="Polar residues" evidence="7">
    <location>
        <begin position="236"/>
        <end position="245"/>
    </location>
</feature>
<feature type="domain" description="Myb-like" evidence="8">
    <location>
        <begin position="64"/>
        <end position="114"/>
    </location>
</feature>
<feature type="compositionally biased region" description="Low complexity" evidence="7">
    <location>
        <begin position="216"/>
        <end position="235"/>
    </location>
</feature>
<evidence type="ECO:0000256" key="1">
    <source>
        <dbReference type="ARBA" id="ARBA00004123"/>
    </source>
</evidence>
<comment type="subcellular location">
    <subcellularLocation>
        <location evidence="1">Nucleus</location>
    </subcellularLocation>
</comment>
<feature type="compositionally biased region" description="Low complexity" evidence="7">
    <location>
        <begin position="138"/>
        <end position="155"/>
    </location>
</feature>
<evidence type="ECO:0000256" key="3">
    <source>
        <dbReference type="ARBA" id="ARBA00023015"/>
    </source>
</evidence>
<dbReference type="InterPro" id="IPR001005">
    <property type="entry name" value="SANT/Myb"/>
</dbReference>
<sequence>MPRAKKRGTWSSYEDESLKRLVSIHGEGHWSKIAQHLNEECGVGEGSCGRIGKQCRERWLHHLQPGICHTPWSEAEAVQLVSLHEQLGNHFSAIAKYLPGRTENSCKNFWNATRRCKAPDTRARAIVKAYVDALEQQQQQQLPPQQQQQQQQQQQRQRRQKQQQQEQQQLHTSQLQPLKSQQQNNLTMRQFRKQQQQQQQQQQLPLPNLDPCTRINSNSSSSSSCSSSGGHSFGNKASQAQQEGRNSADAASTPSHSSDSSSILHDFCPPPCSPAAALRPSAHAQPSQPRQQHPQSRFLQSLQQQLMQLQQQRQREVWQQQQQQRQQQQQFQVPIAAPCDHPDPAPRQQDQEQQHMGIFPCAPSATEAQELPNRIQHAAQPRQLCSQDAVQLHLPHSQGAAQLRLLHSQDLNGQSTQPVGQEDLQAAAHLLALRALS</sequence>
<feature type="domain" description="Myb-like" evidence="8">
    <location>
        <begin position="2"/>
        <end position="63"/>
    </location>
</feature>